<dbReference type="Proteomes" id="UP000314294">
    <property type="component" value="Unassembled WGS sequence"/>
</dbReference>
<evidence type="ECO:0000256" key="6">
    <source>
        <dbReference type="SAM" id="MobiDB-lite"/>
    </source>
</evidence>
<feature type="region of interest" description="Disordered" evidence="6">
    <location>
        <begin position="67"/>
        <end position="91"/>
    </location>
</feature>
<evidence type="ECO:0000259" key="7">
    <source>
        <dbReference type="Pfam" id="PF10520"/>
    </source>
</evidence>
<dbReference type="InterPro" id="IPR019547">
    <property type="entry name" value="Lipid_desat"/>
</dbReference>
<accession>A0A4Z2EHV2</accession>
<dbReference type="GO" id="GO:0006631">
    <property type="term" value="P:fatty acid metabolic process"/>
    <property type="evidence" value="ECO:0007669"/>
    <property type="project" value="UniProtKB-UniPathway"/>
</dbReference>
<dbReference type="OrthoDB" id="5103at2759"/>
<dbReference type="GO" id="GO:0016020">
    <property type="term" value="C:membrane"/>
    <property type="evidence" value="ECO:0007669"/>
    <property type="project" value="UniProtKB-SubCell"/>
</dbReference>
<proteinExistence type="inferred from homology"/>
<keyword evidence="3 8" id="KW-0812">Transmembrane</keyword>
<keyword evidence="5" id="KW-0472">Membrane</keyword>
<comment type="similarity">
    <text evidence="2">Belongs to the fatty acid desaturase CarF family.</text>
</comment>
<dbReference type="EMBL" id="SRLO01007034">
    <property type="protein sequence ID" value="TNN28318.1"/>
    <property type="molecule type" value="Genomic_DNA"/>
</dbReference>
<name>A0A4Z2EHV2_9TELE</name>
<organism evidence="8 9">
    <name type="scientific">Liparis tanakae</name>
    <name type="common">Tanaka's snailfish</name>
    <dbReference type="NCBI Taxonomy" id="230148"/>
    <lineage>
        <taxon>Eukaryota</taxon>
        <taxon>Metazoa</taxon>
        <taxon>Chordata</taxon>
        <taxon>Craniata</taxon>
        <taxon>Vertebrata</taxon>
        <taxon>Euteleostomi</taxon>
        <taxon>Actinopterygii</taxon>
        <taxon>Neopterygii</taxon>
        <taxon>Teleostei</taxon>
        <taxon>Neoteleostei</taxon>
        <taxon>Acanthomorphata</taxon>
        <taxon>Eupercaria</taxon>
        <taxon>Perciformes</taxon>
        <taxon>Cottioidei</taxon>
        <taxon>Cottales</taxon>
        <taxon>Liparidae</taxon>
        <taxon>Liparis</taxon>
    </lineage>
</organism>
<evidence type="ECO:0000256" key="2">
    <source>
        <dbReference type="ARBA" id="ARBA00007620"/>
    </source>
</evidence>
<protein>
    <submittedName>
        <fullName evidence="8">Transmembrane protein 189</fullName>
    </submittedName>
</protein>
<evidence type="ECO:0000256" key="3">
    <source>
        <dbReference type="ARBA" id="ARBA00022692"/>
    </source>
</evidence>
<reference evidence="8 9" key="1">
    <citation type="submission" date="2019-03" db="EMBL/GenBank/DDBJ databases">
        <title>First draft genome of Liparis tanakae, snailfish: a comprehensive survey of snailfish specific genes.</title>
        <authorList>
            <person name="Kim W."/>
            <person name="Song I."/>
            <person name="Jeong J.-H."/>
            <person name="Kim D."/>
            <person name="Kim S."/>
            <person name="Ryu S."/>
            <person name="Song J.Y."/>
            <person name="Lee S.K."/>
        </authorList>
    </citation>
    <scope>NUCLEOTIDE SEQUENCE [LARGE SCALE GENOMIC DNA]</scope>
    <source>
        <tissue evidence="8">Muscle</tissue>
    </source>
</reference>
<evidence type="ECO:0000256" key="5">
    <source>
        <dbReference type="ARBA" id="ARBA00023136"/>
    </source>
</evidence>
<dbReference type="UniPathway" id="UPA00199"/>
<evidence type="ECO:0000313" key="9">
    <source>
        <dbReference type="Proteomes" id="UP000314294"/>
    </source>
</evidence>
<evidence type="ECO:0000256" key="4">
    <source>
        <dbReference type="ARBA" id="ARBA00022989"/>
    </source>
</evidence>
<evidence type="ECO:0000313" key="8">
    <source>
        <dbReference type="EMBL" id="TNN28318.1"/>
    </source>
</evidence>
<dbReference type="AlphaFoldDB" id="A0A4Z2EHV2"/>
<keyword evidence="9" id="KW-1185">Reference proteome</keyword>
<feature type="domain" description="Lipid desaturase" evidence="7">
    <location>
        <begin position="17"/>
        <end position="43"/>
    </location>
</feature>
<gene>
    <name evidence="8" type="primary">Tmem189</name>
    <name evidence="8" type="ORF">EYF80_061534</name>
</gene>
<evidence type="ECO:0000256" key="1">
    <source>
        <dbReference type="ARBA" id="ARBA00004141"/>
    </source>
</evidence>
<keyword evidence="4" id="KW-1133">Transmembrane helix</keyword>
<sequence>MFFLFSSCGRGPVLGVVTADFASGTARWGADTWGSVDIPVIGKLPGPKALRQPQICMVSRTLWETSHEDSHWKRRMEPVRRTEGRRRTSGK</sequence>
<comment type="caution">
    <text evidence="8">The sequence shown here is derived from an EMBL/GenBank/DDBJ whole genome shotgun (WGS) entry which is preliminary data.</text>
</comment>
<dbReference type="Pfam" id="PF10520">
    <property type="entry name" value="Lipid_desat"/>
    <property type="match status" value="1"/>
</dbReference>
<comment type="subcellular location">
    <subcellularLocation>
        <location evidence="1">Membrane</location>
        <topology evidence="1">Multi-pass membrane protein</topology>
    </subcellularLocation>
</comment>